<gene>
    <name evidence="4" type="ORF">HDF22_005158</name>
</gene>
<proteinExistence type="predicted"/>
<dbReference type="AlphaFoldDB" id="A0A841JJ93"/>
<organism evidence="4 5">
    <name type="scientific">Mucilaginibacter lappiensis</name>
    <dbReference type="NCBI Taxonomy" id="354630"/>
    <lineage>
        <taxon>Bacteria</taxon>
        <taxon>Pseudomonadati</taxon>
        <taxon>Bacteroidota</taxon>
        <taxon>Sphingobacteriia</taxon>
        <taxon>Sphingobacteriales</taxon>
        <taxon>Sphingobacteriaceae</taxon>
        <taxon>Mucilaginibacter</taxon>
    </lineage>
</organism>
<comment type="caution">
    <text evidence="4">The sequence shown here is derived from an EMBL/GenBank/DDBJ whole genome shotgun (WGS) entry which is preliminary data.</text>
</comment>
<dbReference type="PANTHER" id="PTHR35038">
    <property type="entry name" value="DISSIMILATORY SULFITE REDUCTASE SIRA"/>
    <property type="match status" value="1"/>
</dbReference>
<evidence type="ECO:0000313" key="5">
    <source>
        <dbReference type="Proteomes" id="UP000548326"/>
    </source>
</evidence>
<dbReference type="Pfam" id="PF13435">
    <property type="entry name" value="Cytochrome_C554"/>
    <property type="match status" value="1"/>
</dbReference>
<feature type="chain" id="PRO_5032611154" description="Cytochrome c-552/4 domain-containing protein" evidence="2">
    <location>
        <begin position="30"/>
        <end position="409"/>
    </location>
</feature>
<dbReference type="PANTHER" id="PTHR35038:SF8">
    <property type="entry name" value="C-TYPE POLYHEME CYTOCHROME OMCC"/>
    <property type="match status" value="1"/>
</dbReference>
<dbReference type="Gene3D" id="3.90.10.10">
    <property type="entry name" value="Cytochrome C3"/>
    <property type="match status" value="1"/>
</dbReference>
<sequence>MLKKKTFFFVLISLIPLSFILTQCYNAGAPENDPRGQLFAGSESCVKCHSDVYNSYTHTAHFQTTRPASADNIKGSFAKGFNILDYGNGLQVAMEKRGDSLYQAGYVNNKQTEAEKFEITVGLVNAQTYLYWKNDQLFELPVSYFTALHGWANSPGYDATRVNFQRPILRKCLECHTSYISDLPQAHMQVGFDKTSLIYGIDCERCHGPAANHVNYHTAYPDEKKPKYITTYASLTRGQKMDACAVCHSGTKGGFLRTSYSFHMGDTLSKFKEMTFLPDDPSHPSPDVHGNQSALLPASKCFIMSKMDCNTCHDPHVNQERNIGMFTQKCLSCHSEAKHNFCKMAPQIGSAINNYCINCHMPQQSSHVIMVGGGSQGKTSAPYLLRNHHIAVYPQETQKVLDFIKTKKI</sequence>
<evidence type="ECO:0000256" key="2">
    <source>
        <dbReference type="SAM" id="SignalP"/>
    </source>
</evidence>
<reference evidence="4 5" key="1">
    <citation type="submission" date="2020-08" db="EMBL/GenBank/DDBJ databases">
        <title>Genomic Encyclopedia of Type Strains, Phase IV (KMG-V): Genome sequencing to study the core and pangenomes of soil and plant-associated prokaryotes.</title>
        <authorList>
            <person name="Whitman W."/>
        </authorList>
    </citation>
    <scope>NUCLEOTIDE SEQUENCE [LARGE SCALE GENOMIC DNA]</scope>
    <source>
        <strain evidence="4 5">MP601</strain>
    </source>
</reference>
<dbReference type="InterPro" id="IPR051829">
    <property type="entry name" value="Multiheme_Cytochr_ET"/>
</dbReference>
<feature type="signal peptide" evidence="2">
    <location>
        <begin position="1"/>
        <end position="29"/>
    </location>
</feature>
<dbReference type="Gene3D" id="1.10.1130.10">
    <property type="entry name" value="Flavocytochrome C3, Chain A"/>
    <property type="match status" value="1"/>
</dbReference>
<dbReference type="Proteomes" id="UP000548326">
    <property type="component" value="Unassembled WGS sequence"/>
</dbReference>
<evidence type="ECO:0000256" key="1">
    <source>
        <dbReference type="ARBA" id="ARBA00022729"/>
    </source>
</evidence>
<protein>
    <recommendedName>
        <fullName evidence="3">Cytochrome c-552/4 domain-containing protein</fullName>
    </recommendedName>
</protein>
<dbReference type="InterPro" id="IPR023155">
    <property type="entry name" value="Cyt_c-552/4"/>
</dbReference>
<dbReference type="RefSeq" id="WP_183589635.1">
    <property type="nucleotide sequence ID" value="NZ_JACHCA010000019.1"/>
</dbReference>
<evidence type="ECO:0000259" key="3">
    <source>
        <dbReference type="Pfam" id="PF13435"/>
    </source>
</evidence>
<evidence type="ECO:0000313" key="4">
    <source>
        <dbReference type="EMBL" id="MBB6131007.1"/>
    </source>
</evidence>
<dbReference type="SUPFAM" id="SSF48695">
    <property type="entry name" value="Multiheme cytochromes"/>
    <property type="match status" value="1"/>
</dbReference>
<name>A0A841JJ93_9SPHI</name>
<dbReference type="InterPro" id="IPR036280">
    <property type="entry name" value="Multihaem_cyt_sf"/>
</dbReference>
<accession>A0A841JJ93</accession>
<dbReference type="EMBL" id="JACHCA010000019">
    <property type="protein sequence ID" value="MBB6131007.1"/>
    <property type="molecule type" value="Genomic_DNA"/>
</dbReference>
<feature type="domain" description="Cytochrome c-552/4" evidence="3">
    <location>
        <begin position="169"/>
        <end position="208"/>
    </location>
</feature>
<keyword evidence="1 2" id="KW-0732">Signal</keyword>